<dbReference type="PATRIC" id="fig|1702214.3.peg.1125"/>
<evidence type="ECO:0000256" key="1">
    <source>
        <dbReference type="ARBA" id="ARBA00007637"/>
    </source>
</evidence>
<dbReference type="InterPro" id="IPR051225">
    <property type="entry name" value="NAD(P)_epim/dehydratase"/>
</dbReference>
<dbReference type="InterPro" id="IPR001509">
    <property type="entry name" value="Epimerase_deHydtase"/>
</dbReference>
<evidence type="ECO:0000313" key="4">
    <source>
        <dbReference type="Proteomes" id="UP000054172"/>
    </source>
</evidence>
<dbReference type="InterPro" id="IPR036291">
    <property type="entry name" value="NAD(P)-bd_dom_sf"/>
</dbReference>
<dbReference type="Proteomes" id="UP000054172">
    <property type="component" value="Unassembled WGS sequence"/>
</dbReference>
<gene>
    <name evidence="3" type="ORF">AL399_03175</name>
</gene>
<dbReference type="PANTHER" id="PTHR42687">
    <property type="entry name" value="L-THREONINE 3-DEHYDROGENASE"/>
    <property type="match status" value="1"/>
</dbReference>
<comment type="caution">
    <text evidence="3">The sequence shown here is derived from an EMBL/GenBank/DDBJ whole genome shotgun (WGS) entry which is preliminary data.</text>
</comment>
<evidence type="ECO:0000313" key="3">
    <source>
        <dbReference type="EMBL" id="KQM09176.1"/>
    </source>
</evidence>
<name>A0A0Q4B7J6_9BACT</name>
<dbReference type="STRING" id="1702214.AL399_03175"/>
<reference evidence="3" key="1">
    <citation type="submission" date="2015-08" db="EMBL/GenBank/DDBJ databases">
        <title>Candidatus Bacteriodes Periocalifornicus.</title>
        <authorList>
            <person name="McLean J.S."/>
            <person name="Kelley S."/>
        </authorList>
    </citation>
    <scope>NUCLEOTIDE SEQUENCE [LARGE SCALE GENOMIC DNA]</scope>
    <source>
        <strain evidence="3">12B</strain>
    </source>
</reference>
<keyword evidence="4" id="KW-1185">Reference proteome</keyword>
<sequence>MKNILILGAGGQIGSELVPYLRGIYGDAHVVATDVKPNEVLKAAGPFEVVDALDAKRLGELADTYRIDAVFNLVALLSATGEKNPTLAWRINMGALTNALELGREKKAAVFTPSSIGAFGPSTPKDKTPQDTVMRPNTMYGVCKVSGELLGDYYHTRFGVDTRSVRFPGIISNVTLPGGGTTDYAVEVYYAAVKGEEFVCPVSEGVYMDMMYMPDALRSIVELMEADPAKLKHRNSFNVAAMSFCPSKLFEAIRKQAPSLKVRYEIDPVKEQIAQSWPNMLDDSCARSEWGWKPEWDLDSMTRDMLEKVGEKKTKGLI</sequence>
<proteinExistence type="inferred from homology"/>
<dbReference type="AlphaFoldDB" id="A0A0Q4B7J6"/>
<dbReference type="Pfam" id="PF01370">
    <property type="entry name" value="Epimerase"/>
    <property type="match status" value="1"/>
</dbReference>
<dbReference type="SUPFAM" id="SSF51735">
    <property type="entry name" value="NAD(P)-binding Rossmann-fold domains"/>
    <property type="match status" value="1"/>
</dbReference>
<accession>A0A0Q4B7J6</accession>
<feature type="domain" description="NAD-dependent epimerase/dehydratase" evidence="2">
    <location>
        <begin position="4"/>
        <end position="239"/>
    </location>
</feature>
<organism evidence="3 4">
    <name type="scientific">Candidatus [Bacteroides] periocalifornicus</name>
    <dbReference type="NCBI Taxonomy" id="1702214"/>
    <lineage>
        <taxon>Bacteria</taxon>
        <taxon>Pseudomonadati</taxon>
        <taxon>Bacteroidota</taxon>
    </lineage>
</organism>
<dbReference type="EMBL" id="LIIK01000010">
    <property type="protein sequence ID" value="KQM09176.1"/>
    <property type="molecule type" value="Genomic_DNA"/>
</dbReference>
<dbReference type="PANTHER" id="PTHR42687:SF1">
    <property type="entry name" value="L-THREONINE 3-DEHYDROGENASE, MITOCHONDRIAL"/>
    <property type="match status" value="1"/>
</dbReference>
<dbReference type="GO" id="GO:0008743">
    <property type="term" value="F:L-threonine 3-dehydrogenase activity"/>
    <property type="evidence" value="ECO:0007669"/>
    <property type="project" value="TreeGrafter"/>
</dbReference>
<dbReference type="GO" id="GO:0006567">
    <property type="term" value="P:L-threonine catabolic process"/>
    <property type="evidence" value="ECO:0007669"/>
    <property type="project" value="TreeGrafter"/>
</dbReference>
<evidence type="ECO:0000259" key="2">
    <source>
        <dbReference type="Pfam" id="PF01370"/>
    </source>
</evidence>
<comment type="similarity">
    <text evidence="1">Belongs to the NAD(P)-dependent epimerase/dehydratase family.</text>
</comment>
<dbReference type="FunFam" id="3.40.50.720:FF:000077">
    <property type="entry name" value="L-threonine 3-dehydrogenase, mitochondrial"/>
    <property type="match status" value="1"/>
</dbReference>
<protein>
    <submittedName>
        <fullName evidence="3">UDP-glucose 4-epimerase</fullName>
    </submittedName>
</protein>
<dbReference type="Gene3D" id="3.40.50.720">
    <property type="entry name" value="NAD(P)-binding Rossmann-like Domain"/>
    <property type="match status" value="1"/>
</dbReference>